<sequence length="284" mass="31893">MRRSPSSYPTLTPAQTRPRRVRSWRDTGDYALGFDEHTAENVKILTDALESTVPWQRVVIPLLVDTILRCRSRKSKETTWMAFLGTDSIGKEKVARELAKTVYGSHAFFMPVAASPGNITRLASRKRAREEIAESGYLHRFAEAVNENPHRVFFLEGFDQAGNFSKHWITRAMQTGKLSISNEEAVSLQDAIVIIISNDRHDSSLSARSPKRRQVSEDKEEGEVLQEDEADDGDSNENENLTTCDMLDLNVAVEDDLCDGDNNLEGGGIMDLVDGKFIFKIQEV</sequence>
<accession>A0ACB9S350</accession>
<evidence type="ECO:0000313" key="1">
    <source>
        <dbReference type="EMBL" id="KAI4385785.1"/>
    </source>
</evidence>
<organism evidence="1 2">
    <name type="scientific">Melastoma candidum</name>
    <dbReference type="NCBI Taxonomy" id="119954"/>
    <lineage>
        <taxon>Eukaryota</taxon>
        <taxon>Viridiplantae</taxon>
        <taxon>Streptophyta</taxon>
        <taxon>Embryophyta</taxon>
        <taxon>Tracheophyta</taxon>
        <taxon>Spermatophyta</taxon>
        <taxon>Magnoliopsida</taxon>
        <taxon>eudicotyledons</taxon>
        <taxon>Gunneridae</taxon>
        <taxon>Pentapetalae</taxon>
        <taxon>rosids</taxon>
        <taxon>malvids</taxon>
        <taxon>Myrtales</taxon>
        <taxon>Melastomataceae</taxon>
        <taxon>Melastomatoideae</taxon>
        <taxon>Melastomateae</taxon>
        <taxon>Melastoma</taxon>
    </lineage>
</organism>
<protein>
    <submittedName>
        <fullName evidence="1">Uncharacterized protein</fullName>
    </submittedName>
</protein>
<name>A0ACB9S350_9MYRT</name>
<dbReference type="EMBL" id="CM042881">
    <property type="protein sequence ID" value="KAI4385785.1"/>
    <property type="molecule type" value="Genomic_DNA"/>
</dbReference>
<proteinExistence type="predicted"/>
<evidence type="ECO:0000313" key="2">
    <source>
        <dbReference type="Proteomes" id="UP001057402"/>
    </source>
</evidence>
<comment type="caution">
    <text evidence="1">The sequence shown here is derived from an EMBL/GenBank/DDBJ whole genome shotgun (WGS) entry which is preliminary data.</text>
</comment>
<reference evidence="2" key="1">
    <citation type="journal article" date="2023" name="Front. Plant Sci.">
        <title>Chromosomal-level genome assembly of Melastoma candidum provides insights into trichome evolution.</title>
        <authorList>
            <person name="Zhong Y."/>
            <person name="Wu W."/>
            <person name="Sun C."/>
            <person name="Zou P."/>
            <person name="Liu Y."/>
            <person name="Dai S."/>
            <person name="Zhou R."/>
        </authorList>
    </citation>
    <scope>NUCLEOTIDE SEQUENCE [LARGE SCALE GENOMIC DNA]</scope>
</reference>
<gene>
    <name evidence="1" type="ORF">MLD38_003779</name>
</gene>
<keyword evidence="2" id="KW-1185">Reference proteome</keyword>
<dbReference type="Proteomes" id="UP001057402">
    <property type="component" value="Chromosome 2"/>
</dbReference>